<dbReference type="EMBL" id="ANOF01000050">
    <property type="protein sequence ID" value="EMI27977.1"/>
    <property type="molecule type" value="Genomic_DNA"/>
</dbReference>
<protein>
    <submittedName>
        <fullName evidence="1">Uncharacterized protein</fullName>
    </submittedName>
</protein>
<evidence type="ECO:0000313" key="1">
    <source>
        <dbReference type="EMBL" id="EMI27977.1"/>
    </source>
</evidence>
<dbReference type="PATRIC" id="fig|1263868.3.peg.1490"/>
<reference evidence="1 2" key="1">
    <citation type="journal article" date="2013" name="Mar. Genomics">
        <title>Expression of sulfatases in Rhodopirellula baltica and the diversity of sulfatases in the genus Rhodopirellula.</title>
        <authorList>
            <person name="Wegner C.E."/>
            <person name="Richter-Heitmann T."/>
            <person name="Klindworth A."/>
            <person name="Klockow C."/>
            <person name="Richter M."/>
            <person name="Achstetter T."/>
            <person name="Glockner F.O."/>
            <person name="Harder J."/>
        </authorList>
    </citation>
    <scope>NUCLEOTIDE SEQUENCE [LARGE SCALE GENOMIC DNA]</scope>
    <source>
        <strain evidence="1 2">SH398</strain>
    </source>
</reference>
<name>M5SJR5_9BACT</name>
<dbReference type="STRING" id="1263868.RESH_01387"/>
<organism evidence="1 2">
    <name type="scientific">Rhodopirellula europaea SH398</name>
    <dbReference type="NCBI Taxonomy" id="1263868"/>
    <lineage>
        <taxon>Bacteria</taxon>
        <taxon>Pseudomonadati</taxon>
        <taxon>Planctomycetota</taxon>
        <taxon>Planctomycetia</taxon>
        <taxon>Pirellulales</taxon>
        <taxon>Pirellulaceae</taxon>
        <taxon>Rhodopirellula</taxon>
    </lineage>
</organism>
<sequence length="53" mass="5709">MATCGENLGQIRGIIRLRAGGLDCNGWQGDYGGMCTGVLTIDICQLIQPHLFQ</sequence>
<proteinExistence type="predicted"/>
<dbReference type="Proteomes" id="UP000011996">
    <property type="component" value="Unassembled WGS sequence"/>
</dbReference>
<accession>M5SJR5</accession>
<comment type="caution">
    <text evidence="1">The sequence shown here is derived from an EMBL/GenBank/DDBJ whole genome shotgun (WGS) entry which is preliminary data.</text>
</comment>
<dbReference type="AlphaFoldDB" id="M5SJR5"/>
<gene>
    <name evidence="1" type="ORF">RESH_01387</name>
</gene>
<evidence type="ECO:0000313" key="2">
    <source>
        <dbReference type="Proteomes" id="UP000011996"/>
    </source>
</evidence>